<comment type="caution">
    <text evidence="1">The sequence shown here is derived from an EMBL/GenBank/DDBJ whole genome shotgun (WGS) entry which is preliminary data.</text>
</comment>
<organism evidence="1 2">
    <name type="scientific">Daphnia galeata</name>
    <dbReference type="NCBI Taxonomy" id="27404"/>
    <lineage>
        <taxon>Eukaryota</taxon>
        <taxon>Metazoa</taxon>
        <taxon>Ecdysozoa</taxon>
        <taxon>Arthropoda</taxon>
        <taxon>Crustacea</taxon>
        <taxon>Branchiopoda</taxon>
        <taxon>Diplostraca</taxon>
        <taxon>Cladocera</taxon>
        <taxon>Anomopoda</taxon>
        <taxon>Daphniidae</taxon>
        <taxon>Daphnia</taxon>
    </lineage>
</organism>
<reference evidence="1" key="1">
    <citation type="submission" date="2021-11" db="EMBL/GenBank/DDBJ databases">
        <authorList>
            <person name="Schell T."/>
        </authorList>
    </citation>
    <scope>NUCLEOTIDE SEQUENCE</scope>
    <source>
        <strain evidence="1">M5</strain>
    </source>
</reference>
<dbReference type="EMBL" id="CAKKLH010000257">
    <property type="protein sequence ID" value="CAH0107137.1"/>
    <property type="molecule type" value="Genomic_DNA"/>
</dbReference>
<dbReference type="AlphaFoldDB" id="A0A8J2RQM5"/>
<dbReference type="Proteomes" id="UP000789390">
    <property type="component" value="Unassembled WGS sequence"/>
</dbReference>
<gene>
    <name evidence="1" type="ORF">DGAL_LOCUS10425</name>
</gene>
<accession>A0A8J2RQM5</accession>
<name>A0A8J2RQM5_9CRUS</name>
<dbReference type="OrthoDB" id="10432265at2759"/>
<sequence>MNSEESSEYTWKILEENHVIVPIHLKNILCNLGYIGIRVLAKIDDSTIKEIEEFVSKVLGSAEMTKSMSLTEKQEQFGKTFASKPEHFMLSPGDKAVLRVISEVCTQILESYSIVSFPPDEMKKKFKIKHSKATTRKSVGDEQPNSKCSSDIELGEEATKKLTLEQHVLRWGNRRQIENMPSLFSIKDNIIICLIKQSNSVTCNCELKAWTDSKGHWKISSYTKHVQQQHIGKFKNISAEMAARFLTSSAFF</sequence>
<evidence type="ECO:0000313" key="1">
    <source>
        <dbReference type="EMBL" id="CAH0107137.1"/>
    </source>
</evidence>
<proteinExistence type="predicted"/>
<keyword evidence="2" id="KW-1185">Reference proteome</keyword>
<protein>
    <submittedName>
        <fullName evidence="1">Uncharacterized protein</fullName>
    </submittedName>
</protein>
<evidence type="ECO:0000313" key="2">
    <source>
        <dbReference type="Proteomes" id="UP000789390"/>
    </source>
</evidence>